<accession>A0A418Q525</accession>
<proteinExistence type="predicted"/>
<keyword evidence="2" id="KW-1133">Transmembrane helix</keyword>
<feature type="compositionally biased region" description="Low complexity" evidence="1">
    <location>
        <begin position="115"/>
        <end position="134"/>
    </location>
</feature>
<protein>
    <recommendedName>
        <fullName evidence="5">J domain-containing protein</fullName>
    </recommendedName>
</protein>
<reference evidence="3 4" key="1">
    <citation type="submission" date="2018-09" db="EMBL/GenBank/DDBJ databases">
        <title>Optimization and identification of Corynebacterium falsenii FN1-14 from fish paste.</title>
        <authorList>
            <person name="Daroonpunt R."/>
            <person name="Tanasupawat S."/>
        </authorList>
    </citation>
    <scope>NUCLEOTIDE SEQUENCE [LARGE SCALE GENOMIC DNA]</scope>
    <source>
        <strain evidence="3 4">FN1-14</strain>
    </source>
</reference>
<feature type="compositionally biased region" description="Polar residues" evidence="1">
    <location>
        <begin position="97"/>
        <end position="113"/>
    </location>
</feature>
<sequence length="254" mass="27778">MDTSSQSHNQPSKYDAYEDLGLSRSLECGELKSRISEKLSHVSPSDNAEMDKLQTLRTILGSPEARKVYDRELSDPTVTTLGVRRLREIASSVMETTSDASSYAQSTGQSHPWEQSYQTQTAAPSSTTTASSQAVPSTGVSVNIDFSKFAITEHRSRSSSLMWALGWGWIFLGWLYLLLIVLTSGGDSSSSRSSSGSGLLDPLVEAVDQMTTVIAVTGFAFVNTVAMLVFLQLVWNIRYLVGRRRARLNPEPVA</sequence>
<comment type="caution">
    <text evidence="3">The sequence shown here is derived from an EMBL/GenBank/DDBJ whole genome shotgun (WGS) entry which is preliminary data.</text>
</comment>
<evidence type="ECO:0000256" key="2">
    <source>
        <dbReference type="SAM" id="Phobius"/>
    </source>
</evidence>
<gene>
    <name evidence="3" type="ORF">D3M95_10120</name>
</gene>
<keyword evidence="2" id="KW-0812">Transmembrane</keyword>
<feature type="transmembrane region" description="Helical" evidence="2">
    <location>
        <begin position="213"/>
        <end position="235"/>
    </location>
</feature>
<name>A0A418Q525_9CORY</name>
<evidence type="ECO:0000313" key="3">
    <source>
        <dbReference type="EMBL" id="RIX33578.1"/>
    </source>
</evidence>
<organism evidence="3 4">
    <name type="scientific">Corynebacterium falsenii</name>
    <dbReference type="NCBI Taxonomy" id="108486"/>
    <lineage>
        <taxon>Bacteria</taxon>
        <taxon>Bacillati</taxon>
        <taxon>Actinomycetota</taxon>
        <taxon>Actinomycetes</taxon>
        <taxon>Mycobacteriales</taxon>
        <taxon>Corynebacteriaceae</taxon>
        <taxon>Corynebacterium</taxon>
    </lineage>
</organism>
<keyword evidence="4" id="KW-1185">Reference proteome</keyword>
<dbReference type="EMBL" id="QXJK01000014">
    <property type="protein sequence ID" value="RIX33578.1"/>
    <property type="molecule type" value="Genomic_DNA"/>
</dbReference>
<evidence type="ECO:0000313" key="4">
    <source>
        <dbReference type="Proteomes" id="UP000285278"/>
    </source>
</evidence>
<keyword evidence="2" id="KW-0472">Membrane</keyword>
<evidence type="ECO:0000256" key="1">
    <source>
        <dbReference type="SAM" id="MobiDB-lite"/>
    </source>
</evidence>
<dbReference type="Proteomes" id="UP000285278">
    <property type="component" value="Unassembled WGS sequence"/>
</dbReference>
<feature type="transmembrane region" description="Helical" evidence="2">
    <location>
        <begin position="161"/>
        <end position="182"/>
    </location>
</feature>
<feature type="region of interest" description="Disordered" evidence="1">
    <location>
        <begin position="97"/>
        <end position="134"/>
    </location>
</feature>
<evidence type="ECO:0008006" key="5">
    <source>
        <dbReference type="Google" id="ProtNLM"/>
    </source>
</evidence>
<dbReference type="AlphaFoldDB" id="A0A418Q525"/>